<feature type="region of interest" description="Disordered" evidence="8">
    <location>
        <begin position="343"/>
        <end position="386"/>
    </location>
</feature>
<dbReference type="PANTHER" id="PTHR11254">
    <property type="entry name" value="HECT DOMAIN UBIQUITIN-PROTEIN LIGASE"/>
    <property type="match status" value="1"/>
</dbReference>
<dbReference type="GO" id="GO:0006511">
    <property type="term" value="P:ubiquitin-dependent protein catabolic process"/>
    <property type="evidence" value="ECO:0007669"/>
    <property type="project" value="TreeGrafter"/>
</dbReference>
<dbReference type="Ensembl" id="ENSCCRT00020107385.1">
    <property type="protein sequence ID" value="ENSCCRP00020098207.1"/>
    <property type="gene ID" value="ENSCCRG00020045084.1"/>
</dbReference>
<keyword evidence="4" id="KW-0808">Transferase</keyword>
<feature type="compositionally biased region" description="Gly residues" evidence="8">
    <location>
        <begin position="39"/>
        <end position="48"/>
    </location>
</feature>
<organism evidence="11 12">
    <name type="scientific">Cyprinus carpio</name>
    <name type="common">Common carp</name>
    <dbReference type="NCBI Taxonomy" id="7962"/>
    <lineage>
        <taxon>Eukaryota</taxon>
        <taxon>Metazoa</taxon>
        <taxon>Chordata</taxon>
        <taxon>Craniata</taxon>
        <taxon>Vertebrata</taxon>
        <taxon>Euteleostomi</taxon>
        <taxon>Actinopterygii</taxon>
        <taxon>Neopterygii</taxon>
        <taxon>Teleostei</taxon>
        <taxon>Ostariophysi</taxon>
        <taxon>Cypriniformes</taxon>
        <taxon>Cyprinidae</taxon>
        <taxon>Cyprininae</taxon>
        <taxon>Cyprinus</taxon>
    </lineage>
</organism>
<keyword evidence="5" id="KW-0677">Repeat</keyword>
<feature type="domain" description="C2" evidence="9">
    <location>
        <begin position="180"/>
        <end position="313"/>
    </location>
</feature>
<dbReference type="CDD" id="cd08691">
    <property type="entry name" value="C2_NEDL1-like"/>
    <property type="match status" value="1"/>
</dbReference>
<evidence type="ECO:0000256" key="1">
    <source>
        <dbReference type="ARBA" id="ARBA00000885"/>
    </source>
</evidence>
<feature type="domain" description="HECT" evidence="10">
    <location>
        <begin position="839"/>
        <end position="1174"/>
    </location>
</feature>
<dbReference type="EC" id="2.3.2.26" evidence="3"/>
<dbReference type="InterPro" id="IPR000008">
    <property type="entry name" value="C2_dom"/>
</dbReference>
<dbReference type="InterPro" id="IPR050409">
    <property type="entry name" value="E3_ubiq-protein_ligase"/>
</dbReference>
<dbReference type="InterPro" id="IPR035983">
    <property type="entry name" value="Hect_E3_ubiquitin_ligase"/>
</dbReference>
<dbReference type="Pfam" id="PF00168">
    <property type="entry name" value="C2"/>
    <property type="match status" value="1"/>
</dbReference>
<dbReference type="InterPro" id="IPR040524">
    <property type="entry name" value="HECW1_helix"/>
</dbReference>
<evidence type="ECO:0000313" key="11">
    <source>
        <dbReference type="Ensembl" id="ENSCCRP00020098207.1"/>
    </source>
</evidence>
<dbReference type="FunFam" id="3.90.1750.10:FF:000004">
    <property type="entry name" value="E3 ubiquitin-protein ligase HECW2 isoform X1"/>
    <property type="match status" value="1"/>
</dbReference>
<dbReference type="SUPFAM" id="SSF49562">
    <property type="entry name" value="C2 domain (Calcium/lipid-binding domain, CaLB)"/>
    <property type="match status" value="1"/>
</dbReference>
<evidence type="ECO:0000256" key="3">
    <source>
        <dbReference type="ARBA" id="ARBA00012485"/>
    </source>
</evidence>
<dbReference type="Pfam" id="PF00632">
    <property type="entry name" value="HECT"/>
    <property type="match status" value="1"/>
</dbReference>
<feature type="region of interest" description="Disordered" evidence="8">
    <location>
        <begin position="763"/>
        <end position="789"/>
    </location>
</feature>
<dbReference type="GO" id="GO:0061630">
    <property type="term" value="F:ubiquitin protein ligase activity"/>
    <property type="evidence" value="ECO:0007669"/>
    <property type="project" value="UniProtKB-EC"/>
</dbReference>
<proteinExistence type="predicted"/>
<dbReference type="GO" id="GO:0005737">
    <property type="term" value="C:cytoplasm"/>
    <property type="evidence" value="ECO:0007669"/>
    <property type="project" value="TreeGrafter"/>
</dbReference>
<evidence type="ECO:0000256" key="4">
    <source>
        <dbReference type="ARBA" id="ARBA00022679"/>
    </source>
</evidence>
<feature type="region of interest" description="Disordered" evidence="8">
    <location>
        <begin position="414"/>
        <end position="490"/>
    </location>
</feature>
<dbReference type="PROSITE" id="PS50237">
    <property type="entry name" value="HECT"/>
    <property type="match status" value="1"/>
</dbReference>
<dbReference type="Gene3D" id="3.30.2410.10">
    <property type="entry name" value="Hect, E3 ligase catalytic domain"/>
    <property type="match status" value="1"/>
</dbReference>
<evidence type="ECO:0000256" key="8">
    <source>
        <dbReference type="SAM" id="MobiDB-lite"/>
    </source>
</evidence>
<evidence type="ECO:0000256" key="2">
    <source>
        <dbReference type="ARBA" id="ARBA00004906"/>
    </source>
</evidence>
<dbReference type="GO" id="GO:0016567">
    <property type="term" value="P:protein ubiquitination"/>
    <property type="evidence" value="ECO:0007669"/>
    <property type="project" value="TreeGrafter"/>
</dbReference>
<dbReference type="FunFam" id="3.90.1750.10:FF:000036">
    <property type="entry name" value="E3 ubiquitin-protein ligase HECW2"/>
    <property type="match status" value="1"/>
</dbReference>
<dbReference type="Proteomes" id="UP000694701">
    <property type="component" value="Unplaced"/>
</dbReference>
<evidence type="ECO:0000256" key="6">
    <source>
        <dbReference type="ARBA" id="ARBA00022786"/>
    </source>
</evidence>
<dbReference type="GO" id="GO:0048814">
    <property type="term" value="P:regulation of dendrite morphogenesis"/>
    <property type="evidence" value="ECO:0007669"/>
    <property type="project" value="TreeGrafter"/>
</dbReference>
<feature type="region of interest" description="Disordered" evidence="8">
    <location>
        <begin position="25"/>
        <end position="70"/>
    </location>
</feature>
<feature type="compositionally biased region" description="Basic and acidic residues" evidence="8">
    <location>
        <begin position="472"/>
        <end position="490"/>
    </location>
</feature>
<dbReference type="SMART" id="SM00119">
    <property type="entry name" value="HECTc"/>
    <property type="match status" value="1"/>
</dbReference>
<dbReference type="InterPro" id="IPR032348">
    <property type="entry name" value="HECW_N"/>
</dbReference>
<evidence type="ECO:0000259" key="10">
    <source>
        <dbReference type="PROSITE" id="PS50237"/>
    </source>
</evidence>
<dbReference type="CDD" id="cd00078">
    <property type="entry name" value="HECTc"/>
    <property type="match status" value="1"/>
</dbReference>
<dbReference type="Pfam" id="PF18436">
    <property type="entry name" value="HECW1_helix"/>
    <property type="match status" value="1"/>
</dbReference>
<accession>A0A8C2JT37</accession>
<dbReference type="PROSITE" id="PS50004">
    <property type="entry name" value="C2"/>
    <property type="match status" value="1"/>
</dbReference>
<comment type="pathway">
    <text evidence="2">Protein modification; protein ubiquitination.</text>
</comment>
<protein>
    <recommendedName>
        <fullName evidence="3">HECT-type E3 ubiquitin transferase</fullName>
        <ecNumber evidence="3">2.3.2.26</ecNumber>
    </recommendedName>
</protein>
<dbReference type="InterPro" id="IPR000569">
    <property type="entry name" value="HECT_dom"/>
</dbReference>
<evidence type="ECO:0000256" key="7">
    <source>
        <dbReference type="PROSITE-ProRule" id="PRU00104"/>
    </source>
</evidence>
<name>A0A8C2JT37_CYPCA</name>
<dbReference type="PANTHER" id="PTHR11254:SF127">
    <property type="entry name" value="E3 UBIQUITIN-PROTEIN LIGASE HECW2"/>
    <property type="match status" value="1"/>
</dbReference>
<evidence type="ECO:0000313" key="12">
    <source>
        <dbReference type="Proteomes" id="UP000694701"/>
    </source>
</evidence>
<dbReference type="Gene3D" id="3.90.1750.10">
    <property type="entry name" value="Hect, E3 ligase catalytic domains"/>
    <property type="match status" value="1"/>
</dbReference>
<evidence type="ECO:0000256" key="5">
    <source>
        <dbReference type="ARBA" id="ARBA00022737"/>
    </source>
</evidence>
<dbReference type="Gene3D" id="3.30.2160.10">
    <property type="entry name" value="Hect, E3 ligase catalytic domain"/>
    <property type="match status" value="1"/>
</dbReference>
<dbReference type="InterPro" id="IPR037795">
    <property type="entry name" value="C2_HECW"/>
</dbReference>
<evidence type="ECO:0000259" key="9">
    <source>
        <dbReference type="PROSITE" id="PS50004"/>
    </source>
</evidence>
<dbReference type="AlphaFoldDB" id="A0A8C2JT37"/>
<dbReference type="Gene3D" id="2.60.40.150">
    <property type="entry name" value="C2 domain"/>
    <property type="match status" value="1"/>
</dbReference>
<dbReference type="SUPFAM" id="SSF56204">
    <property type="entry name" value="Hect, E3 ligase catalytic domain"/>
    <property type="match status" value="1"/>
</dbReference>
<sequence length="1174" mass="132885">MATGTATTAREHLLVVRRRSPHMRYTLSPENLRSLSAQGGSGNGGSSRGGAPEPMGLQRANSDTDLVTSDSRSSLTASTYQFTLGRGQNLVISWDIKEEVDATDWIGLYHIDETCPAKVWDSKNRGVNGIQRGQIVWRLEPGPYFMEPETKICFKYYHGVSGALRAITPCITVKNPGVTVGAEGQVDGQSVTEHCRKLVSFTLSDIRAQGLKKGMFFNPDPYLKMSIQPGKRNGFPAFTHHGQERRTSIISNTTNPVWHGEKYTFVALMTDVLEIEVKDKFAKSRPIIKRFLGQLTMPVQRLLERDQHVSYTLCHRLPTEHVSGHLHFRVEITSNGHEEAMGSLLGASSMNGDPGSPSDDEDVLHPSSRMARGPSPTGSEGSLHGDTFRTDEYLAEGTPGHTHRQASLNDYLDAIEAPKGPGDRPLGAASPKLRSSFPTDTRLNAMLHIDSDEDEEGHASRDPALTNGAPRPEGHTSSEQDKGEGPVNERLESEAATNIHNTLWLSPLSEYRRDGVVGPASSRSRLSLLLQSPSAKFLTSPDFFTILHSNPSAYRVFTSNTCLKHMISKVRRDAHHFERYQHNRDLVAFLNMFANKQLDLPRGWEMKHDHTGKVWKHLLCLLCLHILDVYRLDVKYIMVTSCFVFVLQVGDDPRHAGPAVLPRPSNTFTANRNQCQDVVPVAYNEKIVTFLRQPNIFEILQERQPELIRNHSLREKVQFIRNEGASGLARLSSDADLVILLSLFEEEVMSYVPPHALLHPSYCQSPRGSPVPSPQNSPGTQRANARAPAPYKRDFEAKLRNFYRKLETKGYGQGPGKVKLIIRRDHLLEDAFNQIMCYSRKDLQRSKLYVSFVGEEGLDYSGPSREFFFLVSRELFNPYYGLFEYSANDTYTVQISPMSAFVDNHHEWFRFSGRILGLALIHQYLLDAFFTRPFYKGLLRIPCDLSDLEYLDEEFHQSLQWMKDNDIEDMLDLTFTVNEEVFGQITERELKPGGANIPVSEKNKKEYIERMVKWRIERGVVQQTESLVRGFYEVVDARLVSVFDARELELVIAGTAEIDLGDWRNNTEYRGGYHDNHIVIRWFWAAVERFNNEQRLRLLQFVTGTSSIPYEGFASLRGSNGPRRFCVEKWGKITSLPRAHTCFNRLDLPPYPSFSMLYEKMLTAVEETSTFGLE</sequence>
<feature type="compositionally biased region" description="Polar residues" evidence="8">
    <location>
        <begin position="59"/>
        <end position="70"/>
    </location>
</feature>
<feature type="active site" description="Glycyl thioester intermediate" evidence="7">
    <location>
        <position position="1142"/>
    </location>
</feature>
<comment type="catalytic activity">
    <reaction evidence="1">
        <text>S-ubiquitinyl-[E2 ubiquitin-conjugating enzyme]-L-cysteine + [acceptor protein]-L-lysine = [E2 ubiquitin-conjugating enzyme]-L-cysteine + N(6)-ubiquitinyl-[acceptor protein]-L-lysine.</text>
        <dbReference type="EC" id="2.3.2.26"/>
    </reaction>
</comment>
<dbReference type="FunFam" id="3.30.2160.10:FF:000005">
    <property type="entry name" value="E3 ubiquitin-protein ligase HECW2 isoform X1"/>
    <property type="match status" value="1"/>
</dbReference>
<dbReference type="Gene3D" id="2.60.40.2840">
    <property type="match status" value="1"/>
</dbReference>
<keyword evidence="6 7" id="KW-0833">Ubl conjugation pathway</keyword>
<dbReference type="InterPro" id="IPR035892">
    <property type="entry name" value="C2_domain_sf"/>
</dbReference>
<dbReference type="FunFam" id="3.30.2410.10:FF:000002">
    <property type="entry name" value="E3 ubiquitin-protein ligase HECW2"/>
    <property type="match status" value="1"/>
</dbReference>
<dbReference type="SMART" id="SM00239">
    <property type="entry name" value="C2"/>
    <property type="match status" value="1"/>
</dbReference>
<reference evidence="11" key="1">
    <citation type="submission" date="2025-08" db="UniProtKB">
        <authorList>
            <consortium name="Ensembl"/>
        </authorList>
    </citation>
    <scope>IDENTIFICATION</scope>
</reference>
<dbReference type="FunFam" id="2.60.40.2840:FF:000001">
    <property type="entry name" value="E3 ubiquitin-protein ligase HECW2 isoform X1"/>
    <property type="match status" value="1"/>
</dbReference>
<dbReference type="Pfam" id="PF16562">
    <property type="entry name" value="HECW_N"/>
    <property type="match status" value="1"/>
</dbReference>